<dbReference type="SUPFAM" id="SSF48452">
    <property type="entry name" value="TPR-like"/>
    <property type="match status" value="1"/>
</dbReference>
<reference evidence="3 4" key="1">
    <citation type="submission" date="2020-02" db="EMBL/GenBank/DDBJ databases">
        <title>Shewanella WXL01 sp. nov., a marine bacterium isolated from green algae in Luhuitou Fringing Reef (Northern South China Sea).</title>
        <authorList>
            <person name="Wang X."/>
        </authorList>
    </citation>
    <scope>NUCLEOTIDE SEQUENCE [LARGE SCALE GENOMIC DNA]</scope>
    <source>
        <strain evidence="3 4">MCCC 1A01895</strain>
    </source>
</reference>
<evidence type="ECO:0000256" key="1">
    <source>
        <dbReference type="ARBA" id="ARBA00007100"/>
    </source>
</evidence>
<evidence type="ECO:0000313" key="3">
    <source>
        <dbReference type="EMBL" id="MBR9729471.1"/>
    </source>
</evidence>
<organism evidence="3 4">
    <name type="scientific">Shewanella intestini</name>
    <dbReference type="NCBI Taxonomy" id="2017544"/>
    <lineage>
        <taxon>Bacteria</taxon>
        <taxon>Pseudomonadati</taxon>
        <taxon>Pseudomonadota</taxon>
        <taxon>Gammaproteobacteria</taxon>
        <taxon>Alteromonadales</taxon>
        <taxon>Shewanellaceae</taxon>
        <taxon>Shewanella</taxon>
    </lineage>
</organism>
<gene>
    <name evidence="3" type="ORF">G3R48_15975</name>
</gene>
<dbReference type="RefSeq" id="WP_153661478.1">
    <property type="nucleotide sequence ID" value="NZ_JAAIKR010000020.1"/>
</dbReference>
<protein>
    <submittedName>
        <fullName evidence="3">Tetratricopeptide repeat protein</fullName>
    </submittedName>
</protein>
<dbReference type="Pfam" id="PF13371">
    <property type="entry name" value="TPR_9"/>
    <property type="match status" value="1"/>
</dbReference>
<keyword evidence="4" id="KW-1185">Reference proteome</keyword>
<sequence length="263" mass="29539">MANILLNDDVVSIPETAFELSEHLGFLPAKAAQWAWYELSGSVLSHYVVDQQARLDGLFNWFFNDLGFCAKDDYFSVEAADLSYCVTKRQGNSTTLSTLLILLAKQLDLPLEAVLLPGHTVLRSKLGGETTYYDPFNGEPLSRRQLHNFVRGELGNAAKLTPRHVKTASVKTLISRMLNELKASCILAQKFEQALECCNLLLQWHPSDVHLNRERAFIAQQLGCIKVAMSDLQHFIDSSPHDPVTELVKMQLKELSQQSQVTH</sequence>
<proteinExistence type="inferred from homology"/>
<comment type="caution">
    <text evidence="3">The sequence shown here is derived from an EMBL/GenBank/DDBJ whole genome shotgun (WGS) entry which is preliminary data.</text>
</comment>
<dbReference type="InterPro" id="IPR032698">
    <property type="entry name" value="SirB1_N"/>
</dbReference>
<dbReference type="EMBL" id="JAAIKR010000020">
    <property type="protein sequence ID" value="MBR9729471.1"/>
    <property type="molecule type" value="Genomic_DNA"/>
</dbReference>
<dbReference type="PANTHER" id="PTHR31350">
    <property type="entry name" value="SI:DKEY-261L7.2"/>
    <property type="match status" value="1"/>
</dbReference>
<dbReference type="Gene3D" id="1.25.40.10">
    <property type="entry name" value="Tetratricopeptide repeat domain"/>
    <property type="match status" value="1"/>
</dbReference>
<accession>A0ABS5I6E7</accession>
<dbReference type="PANTHER" id="PTHR31350:SF27">
    <property type="entry name" value="HEMIMETHYLATED DNA-BINDING DOMAIN-CONTAINING PROTEIN"/>
    <property type="match status" value="1"/>
</dbReference>
<dbReference type="Pfam" id="PF13369">
    <property type="entry name" value="Transglut_core2"/>
    <property type="match status" value="1"/>
</dbReference>
<name>A0ABS5I6E7_9GAMM</name>
<dbReference type="InterPro" id="IPR011990">
    <property type="entry name" value="TPR-like_helical_dom_sf"/>
</dbReference>
<evidence type="ECO:0000313" key="4">
    <source>
        <dbReference type="Proteomes" id="UP000811844"/>
    </source>
</evidence>
<dbReference type="Proteomes" id="UP000811844">
    <property type="component" value="Unassembled WGS sequence"/>
</dbReference>
<comment type="similarity">
    <text evidence="1">Belongs to the UPF0162 family.</text>
</comment>
<evidence type="ECO:0000259" key="2">
    <source>
        <dbReference type="Pfam" id="PF13369"/>
    </source>
</evidence>
<feature type="domain" description="Protein SirB1 N-terminal" evidence="2">
    <location>
        <begin position="50"/>
        <end position="179"/>
    </location>
</feature>